<dbReference type="RefSeq" id="WP_165182910.1">
    <property type="nucleotide sequence ID" value="NZ_JAAKZI010000028.1"/>
</dbReference>
<feature type="domain" description="ABC transporter" evidence="5">
    <location>
        <begin position="4"/>
        <end position="245"/>
    </location>
</feature>
<dbReference type="Proteomes" id="UP000479226">
    <property type="component" value="Unassembled WGS sequence"/>
</dbReference>
<protein>
    <submittedName>
        <fullName evidence="6">ABC transporter ATP-binding protein</fullName>
    </submittedName>
</protein>
<dbReference type="EMBL" id="JAAKZI010000028">
    <property type="protein sequence ID" value="NGN84684.1"/>
    <property type="molecule type" value="Genomic_DNA"/>
</dbReference>
<dbReference type="PANTHER" id="PTHR43553:SF21">
    <property type="entry name" value="ABC TRANSPORTER ATP-BINDING PROTEIN MA_1418-RELATED"/>
    <property type="match status" value="1"/>
</dbReference>
<dbReference type="GO" id="GO:0005524">
    <property type="term" value="F:ATP binding"/>
    <property type="evidence" value="ECO:0007669"/>
    <property type="project" value="UniProtKB-KW"/>
</dbReference>
<dbReference type="CDD" id="cd03225">
    <property type="entry name" value="ABC_cobalt_CbiO_domain1"/>
    <property type="match status" value="1"/>
</dbReference>
<name>A0ABX0DH39_9MICC</name>
<dbReference type="SUPFAM" id="SSF52540">
    <property type="entry name" value="P-loop containing nucleoside triphosphate hydrolases"/>
    <property type="match status" value="1"/>
</dbReference>
<accession>A0ABX0DH39</accession>
<evidence type="ECO:0000259" key="5">
    <source>
        <dbReference type="PROSITE" id="PS50893"/>
    </source>
</evidence>
<evidence type="ECO:0000313" key="6">
    <source>
        <dbReference type="EMBL" id="NGN84684.1"/>
    </source>
</evidence>
<dbReference type="Pfam" id="PF00005">
    <property type="entry name" value="ABC_tran"/>
    <property type="match status" value="1"/>
</dbReference>
<keyword evidence="4 6" id="KW-0067">ATP-binding</keyword>
<dbReference type="InterPro" id="IPR015856">
    <property type="entry name" value="ABC_transpr_CbiO/EcfA_su"/>
</dbReference>
<evidence type="ECO:0000256" key="1">
    <source>
        <dbReference type="ARBA" id="ARBA00005417"/>
    </source>
</evidence>
<organism evidence="6 7">
    <name type="scientific">Arthrobacter silviterrae</name>
    <dbReference type="NCBI Taxonomy" id="2026658"/>
    <lineage>
        <taxon>Bacteria</taxon>
        <taxon>Bacillati</taxon>
        <taxon>Actinomycetota</taxon>
        <taxon>Actinomycetes</taxon>
        <taxon>Micrococcales</taxon>
        <taxon>Micrococcaceae</taxon>
        <taxon>Arthrobacter</taxon>
    </lineage>
</organism>
<dbReference type="InterPro" id="IPR003593">
    <property type="entry name" value="AAA+_ATPase"/>
</dbReference>
<gene>
    <name evidence="6" type="ORF">G6N77_14650</name>
</gene>
<dbReference type="InterPro" id="IPR050095">
    <property type="entry name" value="ECF_ABC_transporter_ATP-bd"/>
</dbReference>
<comment type="caution">
    <text evidence="6">The sequence shown here is derived from an EMBL/GenBank/DDBJ whole genome shotgun (WGS) entry which is preliminary data.</text>
</comment>
<dbReference type="SMART" id="SM00382">
    <property type="entry name" value="AAA"/>
    <property type="match status" value="1"/>
</dbReference>
<keyword evidence="7" id="KW-1185">Reference proteome</keyword>
<evidence type="ECO:0000313" key="7">
    <source>
        <dbReference type="Proteomes" id="UP000479226"/>
    </source>
</evidence>
<reference evidence="6 7" key="1">
    <citation type="submission" date="2020-02" db="EMBL/GenBank/DDBJ databases">
        <title>Genome sequence of the type strain DSM 27180 of Arthrobacter silviterrae.</title>
        <authorList>
            <person name="Gao J."/>
            <person name="Sun J."/>
        </authorList>
    </citation>
    <scope>NUCLEOTIDE SEQUENCE [LARGE SCALE GENOMIC DNA]</scope>
    <source>
        <strain evidence="6 7">DSM 27180</strain>
    </source>
</reference>
<keyword evidence="3" id="KW-0547">Nucleotide-binding</keyword>
<dbReference type="InterPro" id="IPR017871">
    <property type="entry name" value="ABC_transporter-like_CS"/>
</dbReference>
<comment type="similarity">
    <text evidence="1">Belongs to the ABC transporter superfamily.</text>
</comment>
<evidence type="ECO:0000256" key="2">
    <source>
        <dbReference type="ARBA" id="ARBA00022448"/>
    </source>
</evidence>
<proteinExistence type="inferred from homology"/>
<evidence type="ECO:0000256" key="4">
    <source>
        <dbReference type="ARBA" id="ARBA00022840"/>
    </source>
</evidence>
<dbReference type="InterPro" id="IPR003439">
    <property type="entry name" value="ABC_transporter-like_ATP-bd"/>
</dbReference>
<dbReference type="PROSITE" id="PS00211">
    <property type="entry name" value="ABC_TRANSPORTER_1"/>
    <property type="match status" value="1"/>
</dbReference>
<dbReference type="PANTHER" id="PTHR43553">
    <property type="entry name" value="HEAVY METAL TRANSPORTER"/>
    <property type="match status" value="1"/>
</dbReference>
<sequence length="290" mass="31637">MELVSLRNVGFTYAYGDKPALNDVSLTIEPGLLYGVVGLNASGKSTLCSVVRGIIPHFHHGELTGEVKIKGRDLLEWDPAELSKSIGYVFQNPFTQISGVKDTVFEEIALGLENLGVDREEMIDRVTTVVRELGLEALIRKNPNELSGGQRQKVAFASIIAMDADFIIIDEPTSQLDPDASEAVFGIIRKLKERGKSIILVEHKIDLMAEYADRIIVMKAGRVVMEGPAREVLVSDELSQAGVPYPEVTELAFALANAGKPLRSVPITRAEARELVSARIKEAPHAHSAL</sequence>
<evidence type="ECO:0000256" key="3">
    <source>
        <dbReference type="ARBA" id="ARBA00022741"/>
    </source>
</evidence>
<dbReference type="PROSITE" id="PS50893">
    <property type="entry name" value="ABC_TRANSPORTER_2"/>
    <property type="match status" value="1"/>
</dbReference>
<keyword evidence="2" id="KW-0813">Transport</keyword>
<dbReference type="Gene3D" id="3.40.50.300">
    <property type="entry name" value="P-loop containing nucleotide triphosphate hydrolases"/>
    <property type="match status" value="1"/>
</dbReference>
<dbReference type="InterPro" id="IPR027417">
    <property type="entry name" value="P-loop_NTPase"/>
</dbReference>